<protein>
    <submittedName>
        <fullName evidence="3">Uncharacterized protein</fullName>
    </submittedName>
</protein>
<keyword evidence="2" id="KW-0472">Membrane</keyword>
<gene>
    <name evidence="3" type="ORF">AVEN_12964_1</name>
</gene>
<reference evidence="3 4" key="1">
    <citation type="journal article" date="2019" name="Sci. Rep.">
        <title>Orb-weaving spider Araneus ventricosus genome elucidates the spidroin gene catalogue.</title>
        <authorList>
            <person name="Kono N."/>
            <person name="Nakamura H."/>
            <person name="Ohtoshi R."/>
            <person name="Moran D.A.P."/>
            <person name="Shinohara A."/>
            <person name="Yoshida Y."/>
            <person name="Fujiwara M."/>
            <person name="Mori M."/>
            <person name="Tomita M."/>
            <person name="Arakawa K."/>
        </authorList>
    </citation>
    <scope>NUCLEOTIDE SEQUENCE [LARGE SCALE GENOMIC DNA]</scope>
</reference>
<accession>A0A4Y2VSA6</accession>
<feature type="region of interest" description="Disordered" evidence="1">
    <location>
        <begin position="33"/>
        <end position="53"/>
    </location>
</feature>
<evidence type="ECO:0000256" key="1">
    <source>
        <dbReference type="SAM" id="MobiDB-lite"/>
    </source>
</evidence>
<proteinExistence type="predicted"/>
<comment type="caution">
    <text evidence="3">The sequence shown here is derived from an EMBL/GenBank/DDBJ whole genome shotgun (WGS) entry which is preliminary data.</text>
</comment>
<organism evidence="3 4">
    <name type="scientific">Araneus ventricosus</name>
    <name type="common">Orbweaver spider</name>
    <name type="synonym">Epeira ventricosa</name>
    <dbReference type="NCBI Taxonomy" id="182803"/>
    <lineage>
        <taxon>Eukaryota</taxon>
        <taxon>Metazoa</taxon>
        <taxon>Ecdysozoa</taxon>
        <taxon>Arthropoda</taxon>
        <taxon>Chelicerata</taxon>
        <taxon>Arachnida</taxon>
        <taxon>Araneae</taxon>
        <taxon>Araneomorphae</taxon>
        <taxon>Entelegynae</taxon>
        <taxon>Araneoidea</taxon>
        <taxon>Araneidae</taxon>
        <taxon>Araneus</taxon>
    </lineage>
</organism>
<evidence type="ECO:0000313" key="3">
    <source>
        <dbReference type="EMBL" id="GBO27104.1"/>
    </source>
</evidence>
<keyword evidence="2" id="KW-0812">Transmembrane</keyword>
<sequence length="86" mass="9399">MLDCLGTAYFATISLFLYLFSVSFQTELRPRWPCSRSDSNKDPSCNGPVTHQITYGTKRPPAGMVRKFGEGVPAQVLSLSPANGSK</sequence>
<keyword evidence="4" id="KW-1185">Reference proteome</keyword>
<evidence type="ECO:0000256" key="2">
    <source>
        <dbReference type="SAM" id="Phobius"/>
    </source>
</evidence>
<dbReference type="Proteomes" id="UP000499080">
    <property type="component" value="Unassembled WGS sequence"/>
</dbReference>
<feature type="transmembrane region" description="Helical" evidence="2">
    <location>
        <begin position="6"/>
        <end position="24"/>
    </location>
</feature>
<keyword evidence="2" id="KW-1133">Transmembrane helix</keyword>
<evidence type="ECO:0000313" key="4">
    <source>
        <dbReference type="Proteomes" id="UP000499080"/>
    </source>
</evidence>
<name>A0A4Y2VSA6_ARAVE</name>
<dbReference type="EMBL" id="BGPR01050093">
    <property type="protein sequence ID" value="GBO27104.1"/>
    <property type="molecule type" value="Genomic_DNA"/>
</dbReference>
<dbReference type="AlphaFoldDB" id="A0A4Y2VSA6"/>